<proteinExistence type="predicted"/>
<name>A0A918XJE8_9GAMM</name>
<comment type="caution">
    <text evidence="2">The sequence shown here is derived from an EMBL/GenBank/DDBJ whole genome shotgun (WGS) entry which is preliminary data.</text>
</comment>
<dbReference type="RefSeq" id="WP_189477506.1">
    <property type="nucleotide sequence ID" value="NZ_BMYM01000002.1"/>
</dbReference>
<keyword evidence="3" id="KW-1185">Reference proteome</keyword>
<feature type="compositionally biased region" description="Basic residues" evidence="1">
    <location>
        <begin position="237"/>
        <end position="247"/>
    </location>
</feature>
<sequence>MTSVNNFLLSSEELYRFATLKAEHKDVTQRQLQALFQNFEVKVVMYVREPLDFAKSWYNEVNKSTLPIGRFSDFLFNLPLGYIDPRINAEFWRELFGHQSLILRRYDTQSTRHIEGLLETLGLNAGSLPSPSEERVHKKRDENTLERDRLAKIHAIKSEKERHWWLTRNSLATDEGVTTLMKKLEGISQGYEAFCKMEGIGPSQSKLTLEAVLQHQKRVNPDNVTPPSKLQTQVQKMRSRLRRKLKR</sequence>
<feature type="region of interest" description="Disordered" evidence="1">
    <location>
        <begin position="219"/>
        <end position="247"/>
    </location>
</feature>
<dbReference type="Proteomes" id="UP000644693">
    <property type="component" value="Unassembled WGS sequence"/>
</dbReference>
<feature type="compositionally biased region" description="Polar residues" evidence="1">
    <location>
        <begin position="222"/>
        <end position="236"/>
    </location>
</feature>
<protein>
    <recommendedName>
        <fullName evidence="4">Sulfotransferase domain-containing protein</fullName>
    </recommendedName>
</protein>
<dbReference type="AlphaFoldDB" id="A0A918XJE8"/>
<evidence type="ECO:0000313" key="3">
    <source>
        <dbReference type="Proteomes" id="UP000644693"/>
    </source>
</evidence>
<accession>A0A918XJE8</accession>
<reference evidence="2" key="2">
    <citation type="submission" date="2020-09" db="EMBL/GenBank/DDBJ databases">
        <authorList>
            <person name="Sun Q."/>
            <person name="Kim S."/>
        </authorList>
    </citation>
    <scope>NUCLEOTIDE SEQUENCE</scope>
    <source>
        <strain evidence="2">KCTC 23430</strain>
    </source>
</reference>
<gene>
    <name evidence="2" type="ORF">GCM10007053_18340</name>
</gene>
<evidence type="ECO:0008006" key="4">
    <source>
        <dbReference type="Google" id="ProtNLM"/>
    </source>
</evidence>
<dbReference type="EMBL" id="BMYM01000002">
    <property type="protein sequence ID" value="GHD33686.1"/>
    <property type="molecule type" value="Genomic_DNA"/>
</dbReference>
<dbReference type="Gene3D" id="3.40.50.300">
    <property type="entry name" value="P-loop containing nucleotide triphosphate hydrolases"/>
    <property type="match status" value="1"/>
</dbReference>
<organism evidence="2 3">
    <name type="scientific">Parahalioglobus pacificus</name>
    <dbReference type="NCBI Taxonomy" id="930806"/>
    <lineage>
        <taxon>Bacteria</taxon>
        <taxon>Pseudomonadati</taxon>
        <taxon>Pseudomonadota</taxon>
        <taxon>Gammaproteobacteria</taxon>
        <taxon>Cellvibrionales</taxon>
        <taxon>Halieaceae</taxon>
        <taxon>Parahalioglobus</taxon>
    </lineage>
</organism>
<reference evidence="2" key="1">
    <citation type="journal article" date="2014" name="Int. J. Syst. Evol. Microbiol.">
        <title>Complete genome sequence of Corynebacterium casei LMG S-19264T (=DSM 44701T), isolated from a smear-ripened cheese.</title>
        <authorList>
            <consortium name="US DOE Joint Genome Institute (JGI-PGF)"/>
            <person name="Walter F."/>
            <person name="Albersmeier A."/>
            <person name="Kalinowski J."/>
            <person name="Ruckert C."/>
        </authorList>
    </citation>
    <scope>NUCLEOTIDE SEQUENCE</scope>
    <source>
        <strain evidence="2">KCTC 23430</strain>
    </source>
</reference>
<evidence type="ECO:0000256" key="1">
    <source>
        <dbReference type="SAM" id="MobiDB-lite"/>
    </source>
</evidence>
<dbReference type="SUPFAM" id="SSF52540">
    <property type="entry name" value="P-loop containing nucleoside triphosphate hydrolases"/>
    <property type="match status" value="1"/>
</dbReference>
<dbReference type="InterPro" id="IPR027417">
    <property type="entry name" value="P-loop_NTPase"/>
</dbReference>
<evidence type="ECO:0000313" key="2">
    <source>
        <dbReference type="EMBL" id="GHD33686.1"/>
    </source>
</evidence>